<keyword evidence="3" id="KW-1185">Reference proteome</keyword>
<dbReference type="InterPro" id="IPR035959">
    <property type="entry name" value="RutC-like_sf"/>
</dbReference>
<dbReference type="InterPro" id="IPR049368">
    <property type="entry name" value="FkbO_Hyg5-like_N"/>
</dbReference>
<dbReference type="Gene3D" id="3.30.1330.40">
    <property type="entry name" value="RutC-like"/>
    <property type="match status" value="1"/>
</dbReference>
<sequence>MGIQIEYLSLAELKSQPLAWQNKVLGLVSFVDAAGVYEAQKINGQIPGIFLGASVLSGAESASEILLSDESSMDTKQPLISGEQGQIRYRCNGDLLFGVISLDEASELIITSPGNPFSALQQATEIAYQQIFTLLDDLGFPNVYRFWNYMANINGSDGDDQQNLERYRQFNIGRKNVFVKMGREHGQQLPAACALGLKGGPLTIAFLAGKAPAIAIENPRQVKAYNYPEQYGPRTPSFSRATLVHIEQKACLFISGTASIVGHETLHAEDITGQTQETLVNLEAVVSEANRVQGGAVFDLSNACFRVYVRHAADLDSIRETMRNHFSHQVQAVFVQADICREELLIEIEATLQQTSIAHAA</sequence>
<dbReference type="Proteomes" id="UP001597128">
    <property type="component" value="Unassembled WGS sequence"/>
</dbReference>
<evidence type="ECO:0000259" key="1">
    <source>
        <dbReference type="Pfam" id="PF21168"/>
    </source>
</evidence>
<gene>
    <name evidence="2" type="ORF">ACFQ1Z_03905</name>
</gene>
<dbReference type="CDD" id="cd06153">
    <property type="entry name" value="YjgF_YER057c_UK114_like_5"/>
    <property type="match status" value="1"/>
</dbReference>
<proteinExistence type="predicted"/>
<feature type="domain" description="Chorismatase FkbO/Hyg5-like N-terminal" evidence="1">
    <location>
        <begin position="75"/>
        <end position="208"/>
    </location>
</feature>
<name>A0ABW3F4D3_9PROT</name>
<accession>A0ABW3F4D3</accession>
<reference evidence="3" key="1">
    <citation type="journal article" date="2019" name="Int. J. Syst. Evol. Microbiol.">
        <title>The Global Catalogue of Microorganisms (GCM) 10K type strain sequencing project: providing services to taxonomists for standard genome sequencing and annotation.</title>
        <authorList>
            <consortium name="The Broad Institute Genomics Platform"/>
            <consortium name="The Broad Institute Genome Sequencing Center for Infectious Disease"/>
            <person name="Wu L."/>
            <person name="Ma J."/>
        </authorList>
    </citation>
    <scope>NUCLEOTIDE SEQUENCE [LARGE SCALE GENOMIC DNA]</scope>
    <source>
        <strain evidence="3">CCUG 58412</strain>
    </source>
</reference>
<dbReference type="SUPFAM" id="SSF55298">
    <property type="entry name" value="YjgF-like"/>
    <property type="match status" value="1"/>
</dbReference>
<dbReference type="RefSeq" id="WP_379055837.1">
    <property type="nucleotide sequence ID" value="NZ_JBHTKB010000001.1"/>
</dbReference>
<comment type="caution">
    <text evidence="2">The sequence shown here is derived from an EMBL/GenBank/DDBJ whole genome shotgun (WGS) entry which is preliminary data.</text>
</comment>
<dbReference type="EMBL" id="JBHTKB010000001">
    <property type="protein sequence ID" value="MFD0912683.1"/>
    <property type="molecule type" value="Genomic_DNA"/>
</dbReference>
<evidence type="ECO:0000313" key="2">
    <source>
        <dbReference type="EMBL" id="MFD0912683.1"/>
    </source>
</evidence>
<protein>
    <recommendedName>
        <fullName evidence="1">Chorismatase FkbO/Hyg5-like N-terminal domain-containing protein</fullName>
    </recommendedName>
</protein>
<dbReference type="Pfam" id="PF21168">
    <property type="entry name" value="FkbO_Hyg5-like_N"/>
    <property type="match status" value="1"/>
</dbReference>
<evidence type="ECO:0000313" key="3">
    <source>
        <dbReference type="Proteomes" id="UP001597128"/>
    </source>
</evidence>
<organism evidence="2 3">
    <name type="scientific">Methylophilus luteus</name>
    <dbReference type="NCBI Taxonomy" id="640108"/>
    <lineage>
        <taxon>Bacteria</taxon>
        <taxon>Pseudomonadati</taxon>
        <taxon>Pseudomonadota</taxon>
        <taxon>Betaproteobacteria</taxon>
        <taxon>Nitrosomonadales</taxon>
        <taxon>Methylophilaceae</taxon>
        <taxon>Methylophilus</taxon>
    </lineage>
</organism>